<feature type="domain" description="PET hydrolase/cutinase-like" evidence="4">
    <location>
        <begin position="27"/>
        <end position="286"/>
    </location>
</feature>
<evidence type="ECO:0000256" key="3">
    <source>
        <dbReference type="SAM" id="SignalP"/>
    </source>
</evidence>
<feature type="chain" id="PRO_5046338301" evidence="3">
    <location>
        <begin position="28"/>
        <end position="290"/>
    </location>
</feature>
<keyword evidence="3" id="KW-0732">Signal</keyword>
<evidence type="ECO:0000313" key="5">
    <source>
        <dbReference type="EMBL" id="GID59892.1"/>
    </source>
</evidence>
<dbReference type="PANTHER" id="PTHR22946">
    <property type="entry name" value="DIENELACTONE HYDROLASE DOMAIN-CONTAINING PROTEIN-RELATED"/>
    <property type="match status" value="1"/>
</dbReference>
<evidence type="ECO:0000256" key="2">
    <source>
        <dbReference type="ARBA" id="ARBA00022801"/>
    </source>
</evidence>
<accession>A0ABQ3XMZ7</accession>
<dbReference type="InterPro" id="IPR041127">
    <property type="entry name" value="PET_hydrolase/cutinase-like"/>
</dbReference>
<name>A0ABQ3XMZ7_9ACTN</name>
<feature type="signal peptide" evidence="3">
    <location>
        <begin position="1"/>
        <end position="27"/>
    </location>
</feature>
<dbReference type="InterPro" id="IPR050261">
    <property type="entry name" value="FrsA_esterase"/>
</dbReference>
<evidence type="ECO:0000256" key="1">
    <source>
        <dbReference type="ARBA" id="ARBA00008645"/>
    </source>
</evidence>
<dbReference type="EMBL" id="BOMG01000102">
    <property type="protein sequence ID" value="GID59892.1"/>
    <property type="molecule type" value="Genomic_DNA"/>
</dbReference>
<dbReference type="SUPFAM" id="SSF53474">
    <property type="entry name" value="alpha/beta-Hydrolases"/>
    <property type="match status" value="1"/>
</dbReference>
<reference evidence="5 6" key="1">
    <citation type="submission" date="2021-01" db="EMBL/GenBank/DDBJ databases">
        <title>Whole genome shotgun sequence of Actinoplanes couchii NBRC 106145.</title>
        <authorList>
            <person name="Komaki H."/>
            <person name="Tamura T."/>
        </authorList>
    </citation>
    <scope>NUCLEOTIDE SEQUENCE [LARGE SCALE GENOMIC DNA]</scope>
    <source>
        <strain evidence="5 6">NBRC 106145</strain>
    </source>
</reference>
<protein>
    <submittedName>
        <fullName evidence="5">Lipase</fullName>
    </submittedName>
</protein>
<dbReference type="Proteomes" id="UP000612282">
    <property type="component" value="Unassembled WGS sequence"/>
</dbReference>
<organism evidence="5 6">
    <name type="scientific">Actinoplanes couchii</name>
    <dbReference type="NCBI Taxonomy" id="403638"/>
    <lineage>
        <taxon>Bacteria</taxon>
        <taxon>Bacillati</taxon>
        <taxon>Actinomycetota</taxon>
        <taxon>Actinomycetes</taxon>
        <taxon>Micromonosporales</taxon>
        <taxon>Micromonosporaceae</taxon>
        <taxon>Actinoplanes</taxon>
    </lineage>
</organism>
<sequence length="290" mass="30292">MRRTIFGVVVATALTVAGITLVPSANAATTAFPKGPAPTNSSIEATRGSFATAQTSVSRLAASGFGGGDIYYPTDTSAGTFGAVVIAPGFTAYKSSMAWLAPRIASHGFVVFNIDTNTTSDQPDSRGRQLLAAADYLTRSSSVRTRIDATRVAVVGHSMGGGGTLEAARSRPSLQAAIPLTPWNVTKSWSGNTVPTLVIGADGDTVAPVASHALPFYNSLPNSPGKAYLELNNATHFAPNSSNTTIAKYSIAWLKLFVDNDTRYQQFVCPGPSASLTVDQYRSSCANFTI</sequence>
<keyword evidence="2" id="KW-0378">Hydrolase</keyword>
<comment type="similarity">
    <text evidence="1">Belongs to the AB hydrolase superfamily.</text>
</comment>
<dbReference type="PANTHER" id="PTHR22946:SF9">
    <property type="entry name" value="POLYKETIDE TRANSFERASE AF380"/>
    <property type="match status" value="1"/>
</dbReference>
<evidence type="ECO:0000259" key="4">
    <source>
        <dbReference type="Pfam" id="PF12740"/>
    </source>
</evidence>
<keyword evidence="6" id="KW-1185">Reference proteome</keyword>
<dbReference type="Gene3D" id="3.40.50.1820">
    <property type="entry name" value="alpha/beta hydrolase"/>
    <property type="match status" value="1"/>
</dbReference>
<proteinExistence type="inferred from homology"/>
<dbReference type="InterPro" id="IPR029058">
    <property type="entry name" value="AB_hydrolase_fold"/>
</dbReference>
<dbReference type="Pfam" id="PF12740">
    <property type="entry name" value="PETase"/>
    <property type="match status" value="1"/>
</dbReference>
<dbReference type="RefSeq" id="WP_203806381.1">
    <property type="nucleotide sequence ID" value="NZ_BAAAQE010000005.1"/>
</dbReference>
<gene>
    <name evidence="5" type="ORF">Aco03nite_082960</name>
</gene>
<evidence type="ECO:0000313" key="6">
    <source>
        <dbReference type="Proteomes" id="UP000612282"/>
    </source>
</evidence>
<comment type="caution">
    <text evidence="5">The sequence shown here is derived from an EMBL/GenBank/DDBJ whole genome shotgun (WGS) entry which is preliminary data.</text>
</comment>